<keyword evidence="3" id="KW-1185">Reference proteome</keyword>
<evidence type="ECO:0000313" key="3">
    <source>
        <dbReference type="Proteomes" id="UP000835052"/>
    </source>
</evidence>
<dbReference type="Proteomes" id="UP000835052">
    <property type="component" value="Unassembled WGS sequence"/>
</dbReference>
<gene>
    <name evidence="2" type="ORF">CAUJ_LOCUS11913</name>
</gene>
<protein>
    <submittedName>
        <fullName evidence="2">Uncharacterized protein</fullName>
    </submittedName>
</protein>
<evidence type="ECO:0000313" key="2">
    <source>
        <dbReference type="EMBL" id="CAD6195996.1"/>
    </source>
</evidence>
<accession>A0A8S1HJY6</accession>
<proteinExistence type="predicted"/>
<feature type="region of interest" description="Disordered" evidence="1">
    <location>
        <begin position="22"/>
        <end position="94"/>
    </location>
</feature>
<dbReference type="EMBL" id="CAJGYM010000064">
    <property type="protein sequence ID" value="CAD6195996.1"/>
    <property type="molecule type" value="Genomic_DNA"/>
</dbReference>
<evidence type="ECO:0000256" key="1">
    <source>
        <dbReference type="SAM" id="MobiDB-lite"/>
    </source>
</evidence>
<dbReference type="AlphaFoldDB" id="A0A8S1HJY6"/>
<sequence length="94" mass="10865">MVHLRSSNLPALNWSRKAILTTWNQDQESGSHEPRRERRHKQRPEQKPVEKEKKKEEEEEDHVSGPPRQRSDPSQAERCTPELGTTPGSCDLAN</sequence>
<organism evidence="2 3">
    <name type="scientific">Caenorhabditis auriculariae</name>
    <dbReference type="NCBI Taxonomy" id="2777116"/>
    <lineage>
        <taxon>Eukaryota</taxon>
        <taxon>Metazoa</taxon>
        <taxon>Ecdysozoa</taxon>
        <taxon>Nematoda</taxon>
        <taxon>Chromadorea</taxon>
        <taxon>Rhabditida</taxon>
        <taxon>Rhabditina</taxon>
        <taxon>Rhabditomorpha</taxon>
        <taxon>Rhabditoidea</taxon>
        <taxon>Rhabditidae</taxon>
        <taxon>Peloderinae</taxon>
        <taxon>Caenorhabditis</taxon>
    </lineage>
</organism>
<reference evidence="2" key="1">
    <citation type="submission" date="2020-10" db="EMBL/GenBank/DDBJ databases">
        <authorList>
            <person name="Kikuchi T."/>
        </authorList>
    </citation>
    <scope>NUCLEOTIDE SEQUENCE</scope>
    <source>
        <strain evidence="2">NKZ352</strain>
    </source>
</reference>
<comment type="caution">
    <text evidence="2">The sequence shown here is derived from an EMBL/GenBank/DDBJ whole genome shotgun (WGS) entry which is preliminary data.</text>
</comment>
<name>A0A8S1HJY6_9PELO</name>
<feature type="compositionally biased region" description="Basic and acidic residues" evidence="1">
    <location>
        <begin position="43"/>
        <end position="56"/>
    </location>
</feature>